<dbReference type="InterPro" id="IPR007156">
    <property type="entry name" value="MamQ_LemA"/>
</dbReference>
<evidence type="ECO:0000313" key="7">
    <source>
        <dbReference type="EMBL" id="WYM97550.1"/>
    </source>
</evidence>
<comment type="subcellular location">
    <subcellularLocation>
        <location evidence="1">Membrane</location>
        <topology evidence="1">Single-pass membrane protein</topology>
    </subcellularLocation>
</comment>
<dbReference type="RefSeq" id="WP_405312066.1">
    <property type="nucleotide sequence ID" value="NZ_CP088155.1"/>
</dbReference>
<evidence type="ECO:0000313" key="8">
    <source>
        <dbReference type="Proteomes" id="UP001622612"/>
    </source>
</evidence>
<dbReference type="PANTHER" id="PTHR34478">
    <property type="entry name" value="PROTEIN LEMA"/>
    <property type="match status" value="1"/>
</dbReference>
<proteinExistence type="inferred from homology"/>
<evidence type="ECO:0000256" key="3">
    <source>
        <dbReference type="ARBA" id="ARBA00022692"/>
    </source>
</evidence>
<keyword evidence="5 6" id="KW-0472">Membrane</keyword>
<evidence type="ECO:0000256" key="6">
    <source>
        <dbReference type="SAM" id="Phobius"/>
    </source>
</evidence>
<evidence type="ECO:0000256" key="4">
    <source>
        <dbReference type="ARBA" id="ARBA00022989"/>
    </source>
</evidence>
<evidence type="ECO:0000256" key="1">
    <source>
        <dbReference type="ARBA" id="ARBA00004167"/>
    </source>
</evidence>
<dbReference type="Pfam" id="PF04011">
    <property type="entry name" value="LemA"/>
    <property type="match status" value="1"/>
</dbReference>
<dbReference type="EMBL" id="CP088155">
    <property type="protein sequence ID" value="WYM97550.1"/>
    <property type="molecule type" value="Genomic_DNA"/>
</dbReference>
<organism evidence="7 8">
    <name type="scientific">Metamycoplasma faucium</name>
    <dbReference type="NCBI Taxonomy" id="56142"/>
    <lineage>
        <taxon>Bacteria</taxon>
        <taxon>Bacillati</taxon>
        <taxon>Mycoplasmatota</taxon>
        <taxon>Mycoplasmoidales</taxon>
        <taxon>Metamycoplasmataceae</taxon>
        <taxon>Metamycoplasma</taxon>
    </lineage>
</organism>
<dbReference type="InterPro" id="IPR023353">
    <property type="entry name" value="LemA-like_dom_sf"/>
</dbReference>
<comment type="similarity">
    <text evidence="2">Belongs to the LemA family.</text>
</comment>
<dbReference type="Gene3D" id="1.20.1440.20">
    <property type="entry name" value="LemA-like domain"/>
    <property type="match status" value="1"/>
</dbReference>
<keyword evidence="8" id="KW-1185">Reference proteome</keyword>
<gene>
    <name evidence="7" type="ORF">LQ356_01450</name>
</gene>
<protein>
    <submittedName>
        <fullName evidence="7">LemA family protein</fullName>
    </submittedName>
</protein>
<reference evidence="7" key="1">
    <citation type="submission" date="2021-11" db="EMBL/GenBank/DDBJ databases">
        <title>The first genome sequence of unculturable Mycoplasma faucium obtained by de novo assembly of metagenomic reads.</title>
        <authorList>
            <person name="Sabat A.J."/>
            <person name="Bathoorn E."/>
            <person name="Akkerboom V."/>
            <person name="Friedrich A.W."/>
        </authorList>
    </citation>
    <scope>NUCLEOTIDE SEQUENCE [LARGE SCALE GENOMIC DNA]</scope>
    <source>
        <strain evidence="7">UMCG-MFM1</strain>
    </source>
</reference>
<accession>A0ABZ2TM73</accession>
<evidence type="ECO:0000256" key="5">
    <source>
        <dbReference type="ARBA" id="ARBA00023136"/>
    </source>
</evidence>
<feature type="transmembrane region" description="Helical" evidence="6">
    <location>
        <begin position="33"/>
        <end position="54"/>
    </location>
</feature>
<name>A0ABZ2TM73_9BACT</name>
<keyword evidence="4 6" id="KW-1133">Transmembrane helix</keyword>
<dbReference type="SUPFAM" id="SSF140478">
    <property type="entry name" value="LemA-like"/>
    <property type="match status" value="1"/>
</dbReference>
<keyword evidence="3 6" id="KW-0812">Transmembrane</keyword>
<evidence type="ECO:0000256" key="2">
    <source>
        <dbReference type="ARBA" id="ARBA00008854"/>
    </source>
</evidence>
<sequence length="221" mass="25651">MQFDTRNSQSTQGFKPNVDNTIHEAKCPSGVKFWIILFWILFPIGTIITTVWYIKTKNEYRRRQSIIIESSSTIQAAQAKRYATLIKMVDVVKGYAKHEKETLEEVTKMRSKLVSLEQEKDPAKYASILESVRAGINIQLEKYPELKADRLYLQLSSEITILEEEIYAAIRVYNQKVRSFNAEIYNFPTIYVADKLKLVNFPYFEASEKERADVDMGSLLK</sequence>
<dbReference type="Proteomes" id="UP001622612">
    <property type="component" value="Chromosome"/>
</dbReference>
<dbReference type="PANTHER" id="PTHR34478:SF1">
    <property type="entry name" value="PROTEIN LEMA"/>
    <property type="match status" value="1"/>
</dbReference>